<dbReference type="InterPro" id="IPR010666">
    <property type="entry name" value="Znf_GRF"/>
</dbReference>
<evidence type="ECO:0000256" key="1">
    <source>
        <dbReference type="ARBA" id="ARBA00022723"/>
    </source>
</evidence>
<keyword evidence="2 4" id="KW-0863">Zinc-finger</keyword>
<keyword evidence="1" id="KW-0479">Metal-binding</keyword>
<feature type="transmembrane region" description="Helical" evidence="5">
    <location>
        <begin position="108"/>
        <end position="128"/>
    </location>
</feature>
<evidence type="ECO:0000256" key="4">
    <source>
        <dbReference type="PROSITE-ProRule" id="PRU01343"/>
    </source>
</evidence>
<dbReference type="PROSITE" id="PS51999">
    <property type="entry name" value="ZF_GRF"/>
    <property type="match status" value="1"/>
</dbReference>
<proteinExistence type="predicted"/>
<dbReference type="Proteomes" id="UP001443914">
    <property type="component" value="Unassembled WGS sequence"/>
</dbReference>
<sequence>MTSSSMNVLCKHNISPIEQTVKKNGANRGRRFLRYPNWKIDDCGFFQWVEGGASTCSRSSSLLTEENKFDQKMFNYNLILERKIEKTKGDKKRSKEETIRLTKGKKRAIVVLYCSWFFFFLICILYCFRKCCCCNNLSI</sequence>
<organism evidence="7 8">
    <name type="scientific">Saponaria officinalis</name>
    <name type="common">Common soapwort</name>
    <name type="synonym">Lychnis saponaria</name>
    <dbReference type="NCBI Taxonomy" id="3572"/>
    <lineage>
        <taxon>Eukaryota</taxon>
        <taxon>Viridiplantae</taxon>
        <taxon>Streptophyta</taxon>
        <taxon>Embryophyta</taxon>
        <taxon>Tracheophyta</taxon>
        <taxon>Spermatophyta</taxon>
        <taxon>Magnoliopsida</taxon>
        <taxon>eudicotyledons</taxon>
        <taxon>Gunneridae</taxon>
        <taxon>Pentapetalae</taxon>
        <taxon>Caryophyllales</taxon>
        <taxon>Caryophyllaceae</taxon>
        <taxon>Caryophylleae</taxon>
        <taxon>Saponaria</taxon>
    </lineage>
</organism>
<evidence type="ECO:0000256" key="5">
    <source>
        <dbReference type="SAM" id="Phobius"/>
    </source>
</evidence>
<dbReference type="Pfam" id="PF06839">
    <property type="entry name" value="Zn_ribbon_GRF"/>
    <property type="match status" value="1"/>
</dbReference>
<evidence type="ECO:0000256" key="2">
    <source>
        <dbReference type="ARBA" id="ARBA00022771"/>
    </source>
</evidence>
<accession>A0AAW1K4C9</accession>
<keyword evidence="8" id="KW-1185">Reference proteome</keyword>
<keyword evidence="5" id="KW-1133">Transmembrane helix</keyword>
<dbReference type="GO" id="GO:0008270">
    <property type="term" value="F:zinc ion binding"/>
    <property type="evidence" value="ECO:0007669"/>
    <property type="project" value="UniProtKB-KW"/>
</dbReference>
<dbReference type="EMBL" id="JBDFQZ010000006">
    <property type="protein sequence ID" value="KAK9714136.1"/>
    <property type="molecule type" value="Genomic_DNA"/>
</dbReference>
<reference evidence="7" key="1">
    <citation type="submission" date="2024-03" db="EMBL/GenBank/DDBJ databases">
        <title>WGS assembly of Saponaria officinalis var. Norfolk2.</title>
        <authorList>
            <person name="Jenkins J."/>
            <person name="Shu S."/>
            <person name="Grimwood J."/>
            <person name="Barry K."/>
            <person name="Goodstein D."/>
            <person name="Schmutz J."/>
            <person name="Leebens-Mack J."/>
            <person name="Osbourn A."/>
        </authorList>
    </citation>
    <scope>NUCLEOTIDE SEQUENCE [LARGE SCALE GENOMIC DNA]</scope>
    <source>
        <strain evidence="7">JIC</strain>
    </source>
</reference>
<name>A0AAW1K4C9_SAPOF</name>
<keyword evidence="5" id="KW-0812">Transmembrane</keyword>
<protein>
    <recommendedName>
        <fullName evidence="6">GRF-type domain-containing protein</fullName>
    </recommendedName>
</protein>
<comment type="caution">
    <text evidence="7">The sequence shown here is derived from an EMBL/GenBank/DDBJ whole genome shotgun (WGS) entry which is preliminary data.</text>
</comment>
<dbReference type="AlphaFoldDB" id="A0AAW1K4C9"/>
<evidence type="ECO:0000256" key="3">
    <source>
        <dbReference type="ARBA" id="ARBA00022833"/>
    </source>
</evidence>
<keyword evidence="5" id="KW-0472">Membrane</keyword>
<feature type="domain" description="GRF-type" evidence="6">
    <location>
        <begin position="10"/>
        <end position="52"/>
    </location>
</feature>
<gene>
    <name evidence="7" type="ORF">RND81_06G074100</name>
</gene>
<keyword evidence="3" id="KW-0862">Zinc</keyword>
<evidence type="ECO:0000259" key="6">
    <source>
        <dbReference type="PROSITE" id="PS51999"/>
    </source>
</evidence>
<evidence type="ECO:0000313" key="8">
    <source>
        <dbReference type="Proteomes" id="UP001443914"/>
    </source>
</evidence>
<evidence type="ECO:0000313" key="7">
    <source>
        <dbReference type="EMBL" id="KAK9714136.1"/>
    </source>
</evidence>